<dbReference type="AlphaFoldDB" id="A0AAE1BCE8"/>
<sequence>MAHPTKIIFFLMKRLVVCLIQAIENTHKPREMDLANGQADSETLYELADSREPRLTSADQMCEGMKA</sequence>
<comment type="caution">
    <text evidence="2">The sequence shown here is derived from an EMBL/GenBank/DDBJ whole genome shotgun (WGS) entry which is preliminary data.</text>
</comment>
<dbReference type="EMBL" id="JAWDGP010000216">
    <property type="protein sequence ID" value="KAK3802761.1"/>
    <property type="molecule type" value="Genomic_DNA"/>
</dbReference>
<evidence type="ECO:0000256" key="1">
    <source>
        <dbReference type="SAM" id="SignalP"/>
    </source>
</evidence>
<accession>A0AAE1BCE8</accession>
<evidence type="ECO:0000313" key="3">
    <source>
        <dbReference type="Proteomes" id="UP001283361"/>
    </source>
</evidence>
<protein>
    <submittedName>
        <fullName evidence="2">Uncharacterized protein</fullName>
    </submittedName>
</protein>
<evidence type="ECO:0000313" key="2">
    <source>
        <dbReference type="EMBL" id="KAK3802761.1"/>
    </source>
</evidence>
<keyword evidence="1" id="KW-0732">Signal</keyword>
<organism evidence="2 3">
    <name type="scientific">Elysia crispata</name>
    <name type="common">lettuce slug</name>
    <dbReference type="NCBI Taxonomy" id="231223"/>
    <lineage>
        <taxon>Eukaryota</taxon>
        <taxon>Metazoa</taxon>
        <taxon>Spiralia</taxon>
        <taxon>Lophotrochozoa</taxon>
        <taxon>Mollusca</taxon>
        <taxon>Gastropoda</taxon>
        <taxon>Heterobranchia</taxon>
        <taxon>Euthyneura</taxon>
        <taxon>Panpulmonata</taxon>
        <taxon>Sacoglossa</taxon>
        <taxon>Placobranchoidea</taxon>
        <taxon>Plakobranchidae</taxon>
        <taxon>Elysia</taxon>
    </lineage>
</organism>
<feature type="chain" id="PRO_5041979355" evidence="1">
    <location>
        <begin position="23"/>
        <end position="67"/>
    </location>
</feature>
<proteinExistence type="predicted"/>
<gene>
    <name evidence="2" type="ORF">RRG08_012276</name>
</gene>
<name>A0AAE1BCE8_9GAST</name>
<feature type="signal peptide" evidence="1">
    <location>
        <begin position="1"/>
        <end position="22"/>
    </location>
</feature>
<reference evidence="2" key="1">
    <citation type="journal article" date="2023" name="G3 (Bethesda)">
        <title>A reference genome for the long-term kleptoplast-retaining sea slug Elysia crispata morphotype clarki.</title>
        <authorList>
            <person name="Eastman K.E."/>
            <person name="Pendleton A.L."/>
            <person name="Shaikh M.A."/>
            <person name="Suttiyut T."/>
            <person name="Ogas R."/>
            <person name="Tomko P."/>
            <person name="Gavelis G."/>
            <person name="Widhalm J.R."/>
            <person name="Wisecaver J.H."/>
        </authorList>
    </citation>
    <scope>NUCLEOTIDE SEQUENCE</scope>
    <source>
        <strain evidence="2">ECLA1</strain>
    </source>
</reference>
<keyword evidence="3" id="KW-1185">Reference proteome</keyword>
<dbReference type="Proteomes" id="UP001283361">
    <property type="component" value="Unassembled WGS sequence"/>
</dbReference>